<gene>
    <name evidence="1" type="ORF">EJO69_02955</name>
</gene>
<dbReference type="Proteomes" id="UP000270021">
    <property type="component" value="Chromosome"/>
</dbReference>
<organism evidence="1 2">
    <name type="scientific">Flaviflexus salsibiostraticola</name>
    <dbReference type="NCBI Taxonomy" id="1282737"/>
    <lineage>
        <taxon>Bacteria</taxon>
        <taxon>Bacillati</taxon>
        <taxon>Actinomycetota</taxon>
        <taxon>Actinomycetes</taxon>
        <taxon>Actinomycetales</taxon>
        <taxon>Actinomycetaceae</taxon>
        <taxon>Flaviflexus</taxon>
    </lineage>
</organism>
<dbReference type="EMBL" id="CP034438">
    <property type="protein sequence ID" value="AZN29382.1"/>
    <property type="molecule type" value="Genomic_DNA"/>
</dbReference>
<evidence type="ECO:0000313" key="2">
    <source>
        <dbReference type="Proteomes" id="UP000270021"/>
    </source>
</evidence>
<name>A0A3S8Z777_9ACTO</name>
<protein>
    <submittedName>
        <fullName evidence="1">Uncharacterized protein</fullName>
    </submittedName>
</protein>
<dbReference type="KEGG" id="fsl:EJO69_02955"/>
<sequence length="116" mass="12857">MTIHHERDLRRIARGLDQESRMREHIGRLLEEGHPITRETARLIAACIHSGDGSALERFAASDQLDTAAALAELTSIRVPSYQTGWVIALWTFLEVESDVEPLGALQTAPAAQEGW</sequence>
<dbReference type="AlphaFoldDB" id="A0A3S8Z777"/>
<dbReference type="RefSeq" id="WP_126039031.1">
    <property type="nucleotide sequence ID" value="NZ_CP034438.1"/>
</dbReference>
<keyword evidence="2" id="KW-1185">Reference proteome</keyword>
<proteinExistence type="predicted"/>
<dbReference type="OrthoDB" id="5069393at2"/>
<accession>A0A3S8Z777</accession>
<evidence type="ECO:0000313" key="1">
    <source>
        <dbReference type="EMBL" id="AZN29382.1"/>
    </source>
</evidence>
<reference evidence="1 2" key="1">
    <citation type="submission" date="2018-12" db="EMBL/GenBank/DDBJ databases">
        <title>Complete genome sequence of Flaviflexus salsibiostraticola KCTC 33148.</title>
        <authorList>
            <person name="Bae J.-W."/>
        </authorList>
    </citation>
    <scope>NUCLEOTIDE SEQUENCE [LARGE SCALE GENOMIC DNA]</scope>
    <source>
        <strain evidence="1 2">KCTC 33148</strain>
    </source>
</reference>